<evidence type="ECO:0000259" key="1">
    <source>
        <dbReference type="PROSITE" id="PS50234"/>
    </source>
</evidence>
<feature type="domain" description="VWFA" evidence="1">
    <location>
        <begin position="35"/>
        <end position="120"/>
    </location>
</feature>
<feature type="non-terminal residue" evidence="2">
    <location>
        <position position="120"/>
    </location>
</feature>
<sequence>MTSFITTAAVSLTQHCPGAKARGRVTWEGVSAAGVCVLQFSNAVRTEVPLAPVGDAAAFAETVGKMVRMNGGTNIAAALTQAGAALKAGPGAAAPAPGAARLVVLLTDGRVDGYQSREAK</sequence>
<dbReference type="KEGG" id="mng:MNEG_15283"/>
<gene>
    <name evidence="2" type="ORF">MNEG_15283</name>
</gene>
<dbReference type="OrthoDB" id="10256829at2759"/>
<dbReference type="Gene3D" id="3.40.50.410">
    <property type="entry name" value="von Willebrand factor, type A domain"/>
    <property type="match status" value="1"/>
</dbReference>
<evidence type="ECO:0000313" key="3">
    <source>
        <dbReference type="Proteomes" id="UP000054498"/>
    </source>
</evidence>
<dbReference type="PROSITE" id="PS50234">
    <property type="entry name" value="VWFA"/>
    <property type="match status" value="1"/>
</dbReference>
<keyword evidence="3" id="KW-1185">Reference proteome</keyword>
<organism evidence="2 3">
    <name type="scientific">Monoraphidium neglectum</name>
    <dbReference type="NCBI Taxonomy" id="145388"/>
    <lineage>
        <taxon>Eukaryota</taxon>
        <taxon>Viridiplantae</taxon>
        <taxon>Chlorophyta</taxon>
        <taxon>core chlorophytes</taxon>
        <taxon>Chlorophyceae</taxon>
        <taxon>CS clade</taxon>
        <taxon>Sphaeropleales</taxon>
        <taxon>Selenastraceae</taxon>
        <taxon>Monoraphidium</taxon>
    </lineage>
</organism>
<dbReference type="EMBL" id="KK105410">
    <property type="protein sequence ID" value="KIY92680.1"/>
    <property type="molecule type" value="Genomic_DNA"/>
</dbReference>
<dbReference type="SUPFAM" id="SSF53300">
    <property type="entry name" value="vWA-like"/>
    <property type="match status" value="1"/>
</dbReference>
<proteinExistence type="predicted"/>
<dbReference type="RefSeq" id="XP_013891700.1">
    <property type="nucleotide sequence ID" value="XM_014036246.1"/>
</dbReference>
<accession>A0A0D2MBH4</accession>
<name>A0A0D2MBH4_9CHLO</name>
<dbReference type="AlphaFoldDB" id="A0A0D2MBH4"/>
<reference evidence="2 3" key="1">
    <citation type="journal article" date="2013" name="BMC Genomics">
        <title>Reconstruction of the lipid metabolism for the microalga Monoraphidium neglectum from its genome sequence reveals characteristics suitable for biofuel production.</title>
        <authorList>
            <person name="Bogen C."/>
            <person name="Al-Dilaimi A."/>
            <person name="Albersmeier A."/>
            <person name="Wichmann J."/>
            <person name="Grundmann M."/>
            <person name="Rupp O."/>
            <person name="Lauersen K.J."/>
            <person name="Blifernez-Klassen O."/>
            <person name="Kalinowski J."/>
            <person name="Goesmann A."/>
            <person name="Mussgnug J.H."/>
            <person name="Kruse O."/>
        </authorList>
    </citation>
    <scope>NUCLEOTIDE SEQUENCE [LARGE SCALE GENOMIC DNA]</scope>
    <source>
        <strain evidence="2 3">SAG 48.87</strain>
    </source>
</reference>
<evidence type="ECO:0000313" key="2">
    <source>
        <dbReference type="EMBL" id="KIY92680.1"/>
    </source>
</evidence>
<dbReference type="Proteomes" id="UP000054498">
    <property type="component" value="Unassembled WGS sequence"/>
</dbReference>
<dbReference type="InterPro" id="IPR036465">
    <property type="entry name" value="vWFA_dom_sf"/>
</dbReference>
<protein>
    <recommendedName>
        <fullName evidence="1">VWFA domain-containing protein</fullName>
    </recommendedName>
</protein>
<dbReference type="Pfam" id="PF00092">
    <property type="entry name" value="VWA"/>
    <property type="match status" value="1"/>
</dbReference>
<dbReference type="InterPro" id="IPR002035">
    <property type="entry name" value="VWF_A"/>
</dbReference>
<dbReference type="GeneID" id="25732929"/>